<proteinExistence type="inferred from homology"/>
<evidence type="ECO:0000256" key="1">
    <source>
        <dbReference type="ARBA" id="ARBA00008268"/>
    </source>
</evidence>
<feature type="domain" description="LIM zinc-binding" evidence="7">
    <location>
        <begin position="86"/>
        <end position="149"/>
    </location>
</feature>
<dbReference type="PROSITE" id="PS50023">
    <property type="entry name" value="LIM_DOMAIN_2"/>
    <property type="match status" value="1"/>
</dbReference>
<evidence type="ECO:0000256" key="3">
    <source>
        <dbReference type="ARBA" id="ARBA00022737"/>
    </source>
</evidence>
<dbReference type="FunFam" id="2.10.110.10:FF:000035">
    <property type="entry name" value="prickle-like protein 2 isoform X1"/>
    <property type="match status" value="1"/>
</dbReference>
<dbReference type="PANTHER" id="PTHR24211">
    <property type="entry name" value="LIM DOMAIN-CONTAINING PROTEIN"/>
    <property type="match status" value="1"/>
</dbReference>
<dbReference type="AlphaFoldDB" id="A0AAQ5XXB8"/>
<keyword evidence="10" id="KW-1185">Reference proteome</keyword>
<dbReference type="Ensembl" id="ENSAOCT00000047435.1">
    <property type="protein sequence ID" value="ENSAOCP00000044291.1"/>
    <property type="gene ID" value="ENSAOCG00000026933.1"/>
</dbReference>
<dbReference type="InterPro" id="IPR033725">
    <property type="entry name" value="LIM1_prickle"/>
</dbReference>
<evidence type="ECO:0000256" key="2">
    <source>
        <dbReference type="ARBA" id="ARBA00022723"/>
    </source>
</evidence>
<evidence type="ECO:0000256" key="4">
    <source>
        <dbReference type="ARBA" id="ARBA00022833"/>
    </source>
</evidence>
<evidence type="ECO:0000259" key="7">
    <source>
        <dbReference type="PROSITE" id="PS50023"/>
    </source>
</evidence>
<dbReference type="GO" id="GO:0008270">
    <property type="term" value="F:zinc ion binding"/>
    <property type="evidence" value="ECO:0007669"/>
    <property type="project" value="InterPro"/>
</dbReference>
<feature type="domain" description="PET" evidence="8">
    <location>
        <begin position="1"/>
        <end position="91"/>
    </location>
</feature>
<dbReference type="GeneTree" id="ENSGT00940000153629"/>
<dbReference type="SUPFAM" id="SSF57716">
    <property type="entry name" value="Glucocorticoid receptor-like (DNA-binding domain)"/>
    <property type="match status" value="1"/>
</dbReference>
<evidence type="ECO:0000313" key="9">
    <source>
        <dbReference type="Ensembl" id="ENSAOCP00000044291.1"/>
    </source>
</evidence>
<evidence type="ECO:0000259" key="8">
    <source>
        <dbReference type="PROSITE" id="PS51303"/>
    </source>
</evidence>
<comment type="similarity">
    <text evidence="1">Belongs to the prickle / espinas / testin family.</text>
</comment>
<name>A0AAQ5XXB8_AMPOC</name>
<dbReference type="SMART" id="SM00132">
    <property type="entry name" value="LIM"/>
    <property type="match status" value="1"/>
</dbReference>
<dbReference type="InterPro" id="IPR001781">
    <property type="entry name" value="Znf_LIM"/>
</dbReference>
<reference evidence="9 10" key="1">
    <citation type="submission" date="2022-01" db="EMBL/GenBank/DDBJ databases">
        <title>A chromosome-scale genome assembly of the false clownfish, Amphiprion ocellaris.</title>
        <authorList>
            <person name="Ryu T."/>
        </authorList>
    </citation>
    <scope>NUCLEOTIDE SEQUENCE [LARGE SCALE GENOMIC DNA]</scope>
</reference>
<reference evidence="9" key="2">
    <citation type="submission" date="2025-08" db="UniProtKB">
        <authorList>
            <consortium name="Ensembl"/>
        </authorList>
    </citation>
    <scope>IDENTIFICATION</scope>
</reference>
<keyword evidence="4 6" id="KW-0862">Zinc</keyword>
<evidence type="ECO:0008006" key="11">
    <source>
        <dbReference type="Google" id="ProtNLM"/>
    </source>
</evidence>
<evidence type="ECO:0000256" key="5">
    <source>
        <dbReference type="ARBA" id="ARBA00023038"/>
    </source>
</evidence>
<dbReference type="PROSITE" id="PS00478">
    <property type="entry name" value="LIM_DOMAIN_1"/>
    <property type="match status" value="1"/>
</dbReference>
<dbReference type="InterPro" id="IPR047120">
    <property type="entry name" value="Pk/Esn/Tes"/>
</dbReference>
<protein>
    <recommendedName>
        <fullName evidence="11">LIM zinc-binding domain-containing protein</fullName>
    </recommendedName>
</protein>
<dbReference type="PANTHER" id="PTHR24211:SF18">
    <property type="entry name" value="PRICKLE-LIKE PROTEIN 2"/>
    <property type="match status" value="1"/>
</dbReference>
<dbReference type="Pfam" id="PF00412">
    <property type="entry name" value="LIM"/>
    <property type="match status" value="1"/>
</dbReference>
<keyword evidence="3" id="KW-0677">Repeat</keyword>
<dbReference type="CDD" id="cd09415">
    <property type="entry name" value="LIM1_Prickle"/>
    <property type="match status" value="1"/>
</dbReference>
<evidence type="ECO:0000313" key="10">
    <source>
        <dbReference type="Proteomes" id="UP001501940"/>
    </source>
</evidence>
<dbReference type="PROSITE" id="PS51303">
    <property type="entry name" value="PET"/>
    <property type="match status" value="1"/>
</dbReference>
<organism evidence="9 10">
    <name type="scientific">Amphiprion ocellaris</name>
    <name type="common">Clown anemonefish</name>
    <dbReference type="NCBI Taxonomy" id="80972"/>
    <lineage>
        <taxon>Eukaryota</taxon>
        <taxon>Metazoa</taxon>
        <taxon>Chordata</taxon>
        <taxon>Craniata</taxon>
        <taxon>Vertebrata</taxon>
        <taxon>Euteleostomi</taxon>
        <taxon>Actinopterygii</taxon>
        <taxon>Neopterygii</taxon>
        <taxon>Teleostei</taxon>
        <taxon>Neoteleostei</taxon>
        <taxon>Acanthomorphata</taxon>
        <taxon>Ovalentaria</taxon>
        <taxon>Pomacentridae</taxon>
        <taxon>Amphiprion</taxon>
    </lineage>
</organism>
<dbReference type="Proteomes" id="UP001501940">
    <property type="component" value="Chromosome 9"/>
</dbReference>
<keyword evidence="2 6" id="KW-0479">Metal-binding</keyword>
<dbReference type="InterPro" id="IPR010442">
    <property type="entry name" value="PET_domain"/>
</dbReference>
<accession>A0AAQ5XXB8</accession>
<sequence>RECVSVRMFGRSVHQYYSSLPEDKVPYVNSPGEKYRIKQLLHQLPPHDNEVRVRTDALPHHLNPSIYCFLPPSLPSFGAIGSLKRRMCECCQINGGDIAVFASRAGHGVCWHPACFVCSMCNELLVDLIYFYQDGKIYCGRHHAERLKPRCTACDEVDAYTHVTRSNILCL</sequence>
<keyword evidence="5 6" id="KW-0440">LIM domain</keyword>
<dbReference type="Gene3D" id="2.10.110.10">
    <property type="entry name" value="Cysteine Rich Protein"/>
    <property type="match status" value="1"/>
</dbReference>
<evidence type="ECO:0000256" key="6">
    <source>
        <dbReference type="PROSITE-ProRule" id="PRU00125"/>
    </source>
</evidence>
<reference evidence="9" key="3">
    <citation type="submission" date="2025-09" db="UniProtKB">
        <authorList>
            <consortium name="Ensembl"/>
        </authorList>
    </citation>
    <scope>IDENTIFICATION</scope>
</reference>
<dbReference type="Pfam" id="PF06297">
    <property type="entry name" value="PET"/>
    <property type="match status" value="1"/>
</dbReference>